<feature type="compositionally biased region" description="Pro residues" evidence="1">
    <location>
        <begin position="13"/>
        <end position="25"/>
    </location>
</feature>
<sequence>MATLLQYNALTPMPTPIDPDQPPQPTAAQLQTAKNEYEESKKGDEQPLPPPFTYGKIYRWLNDTNPILKVAKAPSLSSSELKQLILDLPKPDTQLTTMPTREVQTTSFLDLARQTLRKKKISKIMKKLNAKIVNRATRQPMRRNQDNYKLLIELSTELTGKHTIFYSSRMTQQKTNEGPLIQDGLGLPQSFNFPEISRKDKTTPYSQSRDIKNKKWNDISRALEKWLDAHFHKGRELALPNPLYHDQTRFDKIFRISDFIWQFLPNSLDTLTGKKQPFKFYITNNLTNRRDPNLYIVLKVRLIGRLIQGSILNPGRSLPVSKPIVKNGKLKKASSACSNMFIDLKTIVYDKYHAAPGIFTDSASDNFEKKMVRATSSNIASKNIKLYYDNRKKALAFWEQEYYCRQAMNFNAGIDSGWPDVNMGDSARYPFDPWTLQPAVPTTSKIVTYPNGLPRQGPNGEATVSYPDNTIDQMRAWYALQQAPFDRPPWPIPFSPLGMSLKPKEVLILFQRINNFLNNPEGVGIPLPEATITDAIDILQPLLIQGKLPKLTTVDLTQQQWNALFKLYEYVLYNRYDNNETQVFLEPYEPYPNLPLPPPGQRFGTWLISRTRRQYAIPVSMVEPWPATAPVTDYPLLNVLPEVNPRRRVSWQQVKSNRFYEIEAKKWAEWMILVCPFPIPGFPLYSSYITLLQKYKINKLNATSIITQPSQVAPSETNCKLPPNNFINLPSSFRRGARNKLLWTLPSEANRTSQYINPYSAVNLPDGWPHPDSILTNDAQPSIGKWLFTGPEAGKYPTQIWPVNNMRINGVIPAFPGALYPPLEILETKNIRRTNRHDLGGWKGGKRRKTLRKYKNLQNKTLKRRIRKKGKKN</sequence>
<evidence type="ECO:0000256" key="1">
    <source>
        <dbReference type="SAM" id="MobiDB-lite"/>
    </source>
</evidence>
<reference evidence="2" key="1">
    <citation type="journal article" date="2020" name="Nature">
        <title>Giant virus diversity and host interactions through global metagenomics.</title>
        <authorList>
            <person name="Schulz F."/>
            <person name="Roux S."/>
            <person name="Paez-Espino D."/>
            <person name="Jungbluth S."/>
            <person name="Walsh D.A."/>
            <person name="Denef V.J."/>
            <person name="McMahon K.D."/>
            <person name="Konstantinidis K.T."/>
            <person name="Eloe-Fadrosh E.A."/>
            <person name="Kyrpides N.C."/>
            <person name="Woyke T."/>
        </authorList>
    </citation>
    <scope>NUCLEOTIDE SEQUENCE</scope>
    <source>
        <strain evidence="2">GVMAG-M-3300020185-33</strain>
    </source>
</reference>
<protein>
    <submittedName>
        <fullName evidence="2">Uncharacterized protein</fullName>
    </submittedName>
</protein>
<accession>A0A6C0C5L2</accession>
<name>A0A6C0C5L2_9ZZZZ</name>
<organism evidence="2">
    <name type="scientific">viral metagenome</name>
    <dbReference type="NCBI Taxonomy" id="1070528"/>
    <lineage>
        <taxon>unclassified sequences</taxon>
        <taxon>metagenomes</taxon>
        <taxon>organismal metagenomes</taxon>
    </lineage>
</organism>
<feature type="compositionally biased region" description="Basic and acidic residues" evidence="1">
    <location>
        <begin position="35"/>
        <end position="45"/>
    </location>
</feature>
<dbReference type="AlphaFoldDB" id="A0A6C0C5L2"/>
<evidence type="ECO:0000313" key="2">
    <source>
        <dbReference type="EMBL" id="QHS99069.1"/>
    </source>
</evidence>
<dbReference type="EMBL" id="MN739334">
    <property type="protein sequence ID" value="QHS99069.1"/>
    <property type="molecule type" value="Genomic_DNA"/>
</dbReference>
<feature type="region of interest" description="Disordered" evidence="1">
    <location>
        <begin position="1"/>
        <end position="50"/>
    </location>
</feature>
<proteinExistence type="predicted"/>